<keyword evidence="1" id="KW-1003">Cell membrane</keyword>
<dbReference type="Proteomes" id="UP000823896">
    <property type="component" value="Unassembled WGS sequence"/>
</dbReference>
<reference evidence="6" key="1">
    <citation type="journal article" date="2021" name="PeerJ">
        <title>Extensive microbial diversity within the chicken gut microbiome revealed by metagenomics and culture.</title>
        <authorList>
            <person name="Gilroy R."/>
            <person name="Ravi A."/>
            <person name="Getino M."/>
            <person name="Pursley I."/>
            <person name="Horton D.L."/>
            <person name="Alikhan N.F."/>
            <person name="Baker D."/>
            <person name="Gharbi K."/>
            <person name="Hall N."/>
            <person name="Watson M."/>
            <person name="Adriaenssens E.M."/>
            <person name="Foster-Nyarko E."/>
            <person name="Jarju S."/>
            <person name="Secka A."/>
            <person name="Antonio M."/>
            <person name="Oren A."/>
            <person name="Chaudhuri R.R."/>
            <person name="La Ragione R."/>
            <person name="Hildebrand F."/>
            <person name="Pallen M.J."/>
        </authorList>
    </citation>
    <scope>NUCLEOTIDE SEQUENCE</scope>
    <source>
        <strain evidence="6">CHK187-11901</strain>
    </source>
</reference>
<keyword evidence="4 5" id="KW-0472">Membrane</keyword>
<dbReference type="EMBL" id="DWWM01000005">
    <property type="protein sequence ID" value="HJC35633.1"/>
    <property type="molecule type" value="Genomic_DNA"/>
</dbReference>
<proteinExistence type="predicted"/>
<sequence>MHSVLTVLLLGATCTDSFVAMMERGSNMREMRLAKSGCYAMIFAAVNTLMLALGMGVSSTLRSSLSLEEGRILPACFLIGLATFLLVKMLHRAKFVEHLDLGFSYRKSLRLAAETGLDTLILGAALGFLHMAPPPLMSGMFLISFAAIFAALWIGYYLGAAYQRIMIVGTSMVYYATTLFLLLPA</sequence>
<feature type="transmembrane region" description="Helical" evidence="5">
    <location>
        <begin position="72"/>
        <end position="91"/>
    </location>
</feature>
<protein>
    <submittedName>
        <fullName evidence="6">Manganese efflux pump</fullName>
    </submittedName>
</protein>
<evidence type="ECO:0000256" key="4">
    <source>
        <dbReference type="ARBA" id="ARBA00023136"/>
    </source>
</evidence>
<feature type="transmembrane region" description="Helical" evidence="5">
    <location>
        <begin position="111"/>
        <end position="129"/>
    </location>
</feature>
<keyword evidence="2 5" id="KW-0812">Transmembrane</keyword>
<comment type="caution">
    <text evidence="6">The sequence shown here is derived from an EMBL/GenBank/DDBJ whole genome shotgun (WGS) entry which is preliminary data.</text>
</comment>
<evidence type="ECO:0000256" key="2">
    <source>
        <dbReference type="ARBA" id="ARBA00022692"/>
    </source>
</evidence>
<feature type="transmembrane region" description="Helical" evidence="5">
    <location>
        <begin position="141"/>
        <end position="159"/>
    </location>
</feature>
<dbReference type="AlphaFoldDB" id="A0A9D2NQN7"/>
<evidence type="ECO:0000313" key="6">
    <source>
        <dbReference type="EMBL" id="HJC35633.1"/>
    </source>
</evidence>
<keyword evidence="3 5" id="KW-1133">Transmembrane helix</keyword>
<accession>A0A9D2NQN7</accession>
<dbReference type="Pfam" id="PF02659">
    <property type="entry name" value="Mntp"/>
    <property type="match status" value="1"/>
</dbReference>
<evidence type="ECO:0000313" key="7">
    <source>
        <dbReference type="Proteomes" id="UP000823896"/>
    </source>
</evidence>
<evidence type="ECO:0000256" key="3">
    <source>
        <dbReference type="ARBA" id="ARBA00022989"/>
    </source>
</evidence>
<dbReference type="InterPro" id="IPR003810">
    <property type="entry name" value="Mntp/YtaF"/>
</dbReference>
<gene>
    <name evidence="6" type="ORF">H9702_00685</name>
</gene>
<name>A0A9D2NQN7_9FIRM</name>
<reference evidence="6" key="2">
    <citation type="submission" date="2021-04" db="EMBL/GenBank/DDBJ databases">
        <authorList>
            <person name="Gilroy R."/>
        </authorList>
    </citation>
    <scope>NUCLEOTIDE SEQUENCE</scope>
    <source>
        <strain evidence="6">CHK187-11901</strain>
    </source>
</reference>
<feature type="transmembrane region" description="Helical" evidence="5">
    <location>
        <begin position="39"/>
        <end position="60"/>
    </location>
</feature>
<organism evidence="6 7">
    <name type="scientific">Candidatus Merdibacter merdavium</name>
    <dbReference type="NCBI Taxonomy" id="2838692"/>
    <lineage>
        <taxon>Bacteria</taxon>
        <taxon>Bacillati</taxon>
        <taxon>Bacillota</taxon>
        <taxon>Erysipelotrichia</taxon>
        <taxon>Erysipelotrichales</taxon>
        <taxon>Erysipelotrichaceae</taxon>
        <taxon>Merdibacter</taxon>
    </lineage>
</organism>
<feature type="transmembrane region" description="Helical" evidence="5">
    <location>
        <begin position="165"/>
        <end position="183"/>
    </location>
</feature>
<evidence type="ECO:0000256" key="5">
    <source>
        <dbReference type="SAM" id="Phobius"/>
    </source>
</evidence>
<evidence type="ECO:0000256" key="1">
    <source>
        <dbReference type="ARBA" id="ARBA00022475"/>
    </source>
</evidence>